<accession>A0ABU9T4J3</accession>
<evidence type="ECO:0000313" key="1">
    <source>
        <dbReference type="EMBL" id="MEM5501055.1"/>
    </source>
</evidence>
<evidence type="ECO:0008006" key="3">
    <source>
        <dbReference type="Google" id="ProtNLM"/>
    </source>
</evidence>
<name>A0ABU9T4J3_9HYPH</name>
<reference evidence="1 2" key="1">
    <citation type="submission" date="2024-03" db="EMBL/GenBank/DDBJ databases">
        <title>Community enrichment and isolation of bacterial strains for fucoidan degradation.</title>
        <authorList>
            <person name="Sichert A."/>
        </authorList>
    </citation>
    <scope>NUCLEOTIDE SEQUENCE [LARGE SCALE GENOMIC DNA]</scope>
    <source>
        <strain evidence="1 2">AS62</strain>
    </source>
</reference>
<dbReference type="InterPro" id="IPR015797">
    <property type="entry name" value="NUDIX_hydrolase-like_dom_sf"/>
</dbReference>
<keyword evidence="2" id="KW-1185">Reference proteome</keyword>
<protein>
    <recommendedName>
        <fullName evidence="3">Nudix hydrolase domain-containing protein</fullName>
    </recommendedName>
</protein>
<organism evidence="1 2">
    <name type="scientific">Ahrensia kielensis</name>
    <dbReference type="NCBI Taxonomy" id="76980"/>
    <lineage>
        <taxon>Bacteria</taxon>
        <taxon>Pseudomonadati</taxon>
        <taxon>Pseudomonadota</taxon>
        <taxon>Alphaproteobacteria</taxon>
        <taxon>Hyphomicrobiales</taxon>
        <taxon>Ahrensiaceae</taxon>
        <taxon>Ahrensia</taxon>
    </lineage>
</organism>
<dbReference type="SUPFAM" id="SSF55811">
    <property type="entry name" value="Nudix"/>
    <property type="match status" value="1"/>
</dbReference>
<dbReference type="RefSeq" id="WP_342847527.1">
    <property type="nucleotide sequence ID" value="NZ_JBBMQO010000003.1"/>
</dbReference>
<proteinExistence type="predicted"/>
<comment type="caution">
    <text evidence="1">The sequence shown here is derived from an EMBL/GenBank/DDBJ whole genome shotgun (WGS) entry which is preliminary data.</text>
</comment>
<dbReference type="EMBL" id="JBBMQO010000003">
    <property type="protein sequence ID" value="MEM5501055.1"/>
    <property type="molecule type" value="Genomic_DNA"/>
</dbReference>
<sequence>MIHLISDCELTVTTEPLPFEEAHKSLIDVFWEQAYALNPRLWNGLYYMFSDVQIKDGHLRARAHRTDFATFLYWRENGSDNTTKHITATTFPALADGSLLAVRMSQHTANAGRIYFPAGSFDRPDIVKNKLDPMISMTREMTEESGVSLEPNWLEGSLLAVEIDNSIYITRKSNLPHSFEVVEKIWRKHQKNGGDDEICGLVQIESTRHIPDEMPRYAVELCKHHFGNEDYDKN</sequence>
<gene>
    <name evidence="1" type="ORF">WNY59_05595</name>
</gene>
<dbReference type="Proteomes" id="UP001477870">
    <property type="component" value="Unassembled WGS sequence"/>
</dbReference>
<evidence type="ECO:0000313" key="2">
    <source>
        <dbReference type="Proteomes" id="UP001477870"/>
    </source>
</evidence>